<feature type="binding site" evidence="1">
    <location>
        <position position="96"/>
    </location>
    <ligand>
        <name>S-adenosyl-L-methionine</name>
        <dbReference type="ChEBI" id="CHEBI:59789"/>
    </ligand>
</feature>
<comment type="catalytic activity">
    <reaction evidence="1">
        <text>adenosine(2030) in 23S rRNA + S-adenosyl-L-methionine = N(6)-methyladenosine(2030) in 23S rRNA + S-adenosyl-L-homocysteine + H(+)</text>
        <dbReference type="Rhea" id="RHEA:43736"/>
        <dbReference type="Rhea" id="RHEA-COMP:10668"/>
        <dbReference type="Rhea" id="RHEA-COMP:10669"/>
        <dbReference type="ChEBI" id="CHEBI:15378"/>
        <dbReference type="ChEBI" id="CHEBI:57856"/>
        <dbReference type="ChEBI" id="CHEBI:59789"/>
        <dbReference type="ChEBI" id="CHEBI:74411"/>
        <dbReference type="ChEBI" id="CHEBI:74449"/>
        <dbReference type="EC" id="2.1.1.266"/>
    </reaction>
</comment>
<dbReference type="GO" id="GO:0070475">
    <property type="term" value="P:rRNA base methylation"/>
    <property type="evidence" value="ECO:0007669"/>
    <property type="project" value="UniProtKB-UniRule"/>
</dbReference>
<dbReference type="Gene3D" id="3.40.50.150">
    <property type="entry name" value="Vaccinia Virus protein VP39"/>
    <property type="match status" value="1"/>
</dbReference>
<keyword evidence="1 2" id="KW-0489">Methyltransferase</keyword>
<accession>A0A5B8FY01</accession>
<feature type="binding site" evidence="1">
    <location>
        <begin position="138"/>
        <end position="139"/>
    </location>
    <ligand>
        <name>S-adenosyl-L-methionine</name>
        <dbReference type="ChEBI" id="CHEBI:59789"/>
    </ligand>
</feature>
<dbReference type="SUPFAM" id="SSF53335">
    <property type="entry name" value="S-adenosyl-L-methionine-dependent methyltransferases"/>
    <property type="match status" value="1"/>
</dbReference>
<dbReference type="GO" id="GO:0005829">
    <property type="term" value="C:cytosol"/>
    <property type="evidence" value="ECO:0007669"/>
    <property type="project" value="TreeGrafter"/>
</dbReference>
<keyword evidence="1" id="KW-0949">S-adenosyl-L-methionine</keyword>
<dbReference type="RefSeq" id="WP_138577853.1">
    <property type="nucleotide sequence ID" value="NZ_CP040818.1"/>
</dbReference>
<comment type="similarity">
    <text evidence="1">Belongs to the RlmJ family.</text>
</comment>
<gene>
    <name evidence="1" type="primary">rlmJ</name>
    <name evidence="2" type="ORF">FDP22_06150</name>
</gene>
<proteinExistence type="inferred from homology"/>
<dbReference type="AlphaFoldDB" id="A0A5B8FY01"/>
<dbReference type="EC" id="2.1.1.266" evidence="1"/>
<feature type="site" description="Interaction with substrate rRNA" evidence="1">
    <location>
        <position position="4"/>
    </location>
</feature>
<feature type="binding site" evidence="1">
    <location>
        <position position="19"/>
    </location>
    <ligand>
        <name>S-adenosyl-L-methionine</name>
        <dbReference type="ChEBI" id="CHEBI:59789"/>
    </ligand>
</feature>
<dbReference type="Proteomes" id="UP000305888">
    <property type="component" value="Chromosome"/>
</dbReference>
<keyword evidence="1" id="KW-0694">RNA-binding</keyword>
<dbReference type="KEGG" id="ppru:FDP22_06150"/>
<dbReference type="InterPro" id="IPR029063">
    <property type="entry name" value="SAM-dependent_MTases_sf"/>
</dbReference>
<dbReference type="GO" id="GO:0036307">
    <property type="term" value="F:23S rRNA (adenine(2030)-N(6))-methyltransferase activity"/>
    <property type="evidence" value="ECO:0007669"/>
    <property type="project" value="UniProtKB-UniRule"/>
</dbReference>
<evidence type="ECO:0000256" key="1">
    <source>
        <dbReference type="HAMAP-Rule" id="MF_00934"/>
    </source>
</evidence>
<protein>
    <recommendedName>
        <fullName evidence="1">Ribosomal RNA large subunit methyltransferase J</fullName>
        <ecNumber evidence="1">2.1.1.266</ecNumber>
    </recommendedName>
    <alternativeName>
        <fullName evidence="1">23S rRNA (adenine(2030)-N6)-methyltransferase</fullName>
    </alternativeName>
    <alternativeName>
        <fullName evidence="1">23S rRNA m6A2030 methyltransferase</fullName>
    </alternativeName>
</protein>
<dbReference type="OrthoDB" id="9791274at2"/>
<dbReference type="PANTHER" id="PTHR37426:SF1">
    <property type="entry name" value="RIBOSOMAL RNA LARGE SUBUNIT METHYLTRANSFERASE J"/>
    <property type="match status" value="1"/>
</dbReference>
<feature type="binding site" evidence="1">
    <location>
        <position position="159"/>
    </location>
    <ligand>
        <name>S-adenosyl-L-methionine</name>
        <dbReference type="ChEBI" id="CHEBI:59789"/>
    </ligand>
</feature>
<dbReference type="Pfam" id="PF04378">
    <property type="entry name" value="RsmJ"/>
    <property type="match status" value="1"/>
</dbReference>
<dbReference type="HAMAP" id="MF_00934">
    <property type="entry name" value="23SrRNA_methyltr_J"/>
    <property type="match status" value="1"/>
</dbReference>
<evidence type="ECO:0000313" key="3">
    <source>
        <dbReference type="Proteomes" id="UP000305888"/>
    </source>
</evidence>
<dbReference type="PANTHER" id="PTHR37426">
    <property type="entry name" value="RIBOSOMAL RNA LARGE SUBUNIT METHYLTRANSFERASE J"/>
    <property type="match status" value="1"/>
</dbReference>
<dbReference type="GO" id="GO:0003723">
    <property type="term" value="F:RNA binding"/>
    <property type="evidence" value="ECO:0007669"/>
    <property type="project" value="UniProtKB-UniRule"/>
</dbReference>
<evidence type="ECO:0000313" key="2">
    <source>
        <dbReference type="EMBL" id="QDL91402.1"/>
    </source>
</evidence>
<keyword evidence="1" id="KW-0698">rRNA processing</keyword>
<name>A0A5B8FY01_9RHOB</name>
<comment type="subunit">
    <text evidence="1">Monomer.</text>
</comment>
<comment type="function">
    <text evidence="1">Specifically methylates the adenine in position 2030 of 23S rRNA.</text>
</comment>
<dbReference type="InterPro" id="IPR007473">
    <property type="entry name" value="RlmJ"/>
</dbReference>
<organism evidence="2 3">
    <name type="scientific">Paroceanicella profunda</name>
    <dbReference type="NCBI Taxonomy" id="2579971"/>
    <lineage>
        <taxon>Bacteria</taxon>
        <taxon>Pseudomonadati</taxon>
        <taxon>Pseudomonadota</taxon>
        <taxon>Alphaproteobacteria</taxon>
        <taxon>Rhodobacterales</taxon>
        <taxon>Paracoccaceae</taxon>
        <taxon>Paroceanicella</taxon>
    </lineage>
</organism>
<feature type="binding site" evidence="1">
    <location>
        <position position="114"/>
    </location>
    <ligand>
        <name>S-adenosyl-L-methionine</name>
        <dbReference type="ChEBI" id="CHEBI:59789"/>
    </ligand>
</feature>
<feature type="binding site" evidence="1">
    <location>
        <position position="42"/>
    </location>
    <ligand>
        <name>S-adenosyl-L-methionine</name>
        <dbReference type="ChEBI" id="CHEBI:59789"/>
    </ligand>
</feature>
<keyword evidence="1 2" id="KW-0808">Transferase</keyword>
<feature type="active site" description="Proton acceptor" evidence="1">
    <location>
        <position position="159"/>
    </location>
</feature>
<reference evidence="2 3" key="1">
    <citation type="submission" date="2019-06" db="EMBL/GenBank/DDBJ databases">
        <title>Genome sequence of Rhodobacteraceae bacterium D4M1.</title>
        <authorList>
            <person name="Cao J."/>
        </authorList>
    </citation>
    <scope>NUCLEOTIDE SEQUENCE [LARGE SCALE GENOMIC DNA]</scope>
    <source>
        <strain evidence="2 3">D4M1</strain>
    </source>
</reference>
<dbReference type="EMBL" id="CP040818">
    <property type="protein sequence ID" value="QDL91402.1"/>
    <property type="molecule type" value="Genomic_DNA"/>
</dbReference>
<keyword evidence="3" id="KW-1185">Reference proteome</keyword>
<sequence length="257" mass="27898">MLSYQHAYHAGGPADLHKHMALAGLLERLCRKPRPISVFETHAGRGLYDLDAPESARTGEAAEGIDLIPPPAPDTPFGRALAATRAAHGPRAYPGSPLIARSLLRAHDPLTLFELHPTEHAALSRAMTGENTVIRKRDGFAGLLSIAPPKPRQGLVLVDPSYEVKDEYAATARFVRALLGQWSEAVVMVWYPLLPARRHEALIEGLSRLPVLRDEVGFTLKDGKGMTGSGLLILNAPSLAGKIFDEVRAQAPILRRL</sequence>